<dbReference type="SUPFAM" id="SSF53041">
    <property type="entry name" value="Resolvase-like"/>
    <property type="match status" value="1"/>
</dbReference>
<proteinExistence type="inferred from homology"/>
<evidence type="ECO:0000313" key="4">
    <source>
        <dbReference type="EMBL" id="USR93025.1"/>
    </source>
</evidence>
<dbReference type="InterPro" id="IPR006119">
    <property type="entry name" value="Resolv_N"/>
</dbReference>
<gene>
    <name evidence="4" type="ORF">NEA10_10020</name>
</gene>
<reference evidence="4" key="1">
    <citation type="submission" date="2022-06" db="EMBL/GenBank/DDBJ databases">
        <title>Genome sequence of Phormidium yuhuli AB48 isolated from an industrial photobioreactor environment.</title>
        <authorList>
            <person name="Qiu Y."/>
            <person name="Noonan A.J.C."/>
            <person name="Dofher K."/>
            <person name="Koch M."/>
            <person name="Kieft B."/>
            <person name="Lin X."/>
            <person name="Ziels R.M."/>
            <person name="Hallam S.J."/>
        </authorList>
    </citation>
    <scope>NUCLEOTIDE SEQUENCE</scope>
    <source>
        <strain evidence="4">AB48</strain>
    </source>
</reference>
<dbReference type="PANTHER" id="PTHR30461">
    <property type="entry name" value="DNA-INVERTASE FROM LAMBDOID PROPHAGE"/>
    <property type="match status" value="1"/>
</dbReference>
<protein>
    <submittedName>
        <fullName evidence="4">Recombinase family protein</fullName>
    </submittedName>
</protein>
<dbReference type="Pfam" id="PF07508">
    <property type="entry name" value="Recombinase"/>
    <property type="match status" value="1"/>
</dbReference>
<sequence>MRIVVYSYRLSPDEPLPDIDLPDSGRVERHYVDIGGRSQLQQLLQDCSQEAVDYLLVHEFHELGETVEAIGQHLQAFEAMGVRVVATGGAAIPTRTDDPLTLWDCLQQLHRETQRRRLRRGHQQQRLQGRPPPGKAPYGYLRGGDRYRLDRSTAPVVKAFFEHFLLYGSLRGAVRHIAQRYGKRISVTTGRRWLTSAVYRGDLAYKDGRVLPDTHVAILSRAEAAQVDRLLRRNRQLPPRTASAPRSLAGLVSCQTCGCGFTVSRVTRRRQPEEYLYLRPKACPQTPKCPGLSYDEVLQRTVERVCEDLQRLATHLPLPDRDGRKQGLQEQISQKQAVLHQLPQLLDEGILDPETLALRQYHLKAEISQCQSQLAALTPVNLQETAKTVSIPQFWWDLTETERRFYFREFVQQIYIIHSGDRWQVQVDFKFRGC</sequence>
<dbReference type="InterPro" id="IPR036162">
    <property type="entry name" value="Resolvase-like_N_sf"/>
</dbReference>
<dbReference type="PROSITE" id="PS51737">
    <property type="entry name" value="RECOMBINASE_DNA_BIND"/>
    <property type="match status" value="1"/>
</dbReference>
<dbReference type="RefSeq" id="WP_252665199.1">
    <property type="nucleotide sequence ID" value="NZ_CP098611.1"/>
</dbReference>
<dbReference type="InterPro" id="IPR038109">
    <property type="entry name" value="DNA_bind_recomb_sf"/>
</dbReference>
<dbReference type="SMART" id="SM00857">
    <property type="entry name" value="Resolvase"/>
    <property type="match status" value="1"/>
</dbReference>
<name>A0ABY5AVY2_9CYAN</name>
<evidence type="ECO:0000256" key="1">
    <source>
        <dbReference type="ARBA" id="ARBA00009913"/>
    </source>
</evidence>
<dbReference type="Gene3D" id="3.90.1750.20">
    <property type="entry name" value="Putative Large Serine Recombinase, Chain B, Domain 2"/>
    <property type="match status" value="1"/>
</dbReference>
<comment type="similarity">
    <text evidence="1">Belongs to the site-specific recombinase resolvase family.</text>
</comment>
<feature type="domain" description="Recombinase" evidence="3">
    <location>
        <begin position="137"/>
        <end position="237"/>
    </location>
</feature>
<dbReference type="EMBL" id="CP098611">
    <property type="protein sequence ID" value="USR93025.1"/>
    <property type="molecule type" value="Genomic_DNA"/>
</dbReference>
<feature type="region of interest" description="Disordered" evidence="2">
    <location>
        <begin position="115"/>
        <end position="137"/>
    </location>
</feature>
<dbReference type="InterPro" id="IPR050639">
    <property type="entry name" value="SSR_resolvase"/>
</dbReference>
<accession>A0ABY5AVY2</accession>
<evidence type="ECO:0000256" key="2">
    <source>
        <dbReference type="SAM" id="MobiDB-lite"/>
    </source>
</evidence>
<dbReference type="PANTHER" id="PTHR30461:SF26">
    <property type="entry name" value="RESOLVASE HOMOLOG YNEB"/>
    <property type="match status" value="1"/>
</dbReference>
<keyword evidence="5" id="KW-1185">Reference proteome</keyword>
<dbReference type="Proteomes" id="UP001056708">
    <property type="component" value="Chromosome"/>
</dbReference>
<dbReference type="InterPro" id="IPR011109">
    <property type="entry name" value="DNA_bind_recombinase_dom"/>
</dbReference>
<organism evidence="4 5">
    <name type="scientific">Phormidium yuhuli AB48</name>
    <dbReference type="NCBI Taxonomy" id="2940671"/>
    <lineage>
        <taxon>Bacteria</taxon>
        <taxon>Bacillati</taxon>
        <taxon>Cyanobacteriota</taxon>
        <taxon>Cyanophyceae</taxon>
        <taxon>Oscillatoriophycideae</taxon>
        <taxon>Oscillatoriales</taxon>
        <taxon>Oscillatoriaceae</taxon>
        <taxon>Phormidium</taxon>
        <taxon>Phormidium yuhuli</taxon>
    </lineage>
</organism>
<evidence type="ECO:0000259" key="3">
    <source>
        <dbReference type="PROSITE" id="PS51737"/>
    </source>
</evidence>
<dbReference type="Pfam" id="PF00239">
    <property type="entry name" value="Resolvase"/>
    <property type="match status" value="1"/>
</dbReference>
<evidence type="ECO:0000313" key="5">
    <source>
        <dbReference type="Proteomes" id="UP001056708"/>
    </source>
</evidence>